<evidence type="ECO:0000256" key="3">
    <source>
        <dbReference type="ARBA" id="ARBA00022676"/>
    </source>
</evidence>
<dbReference type="GO" id="GO:0016757">
    <property type="term" value="F:glycosyltransferase activity"/>
    <property type="evidence" value="ECO:0007669"/>
    <property type="project" value="UniProtKB-KW"/>
</dbReference>
<reference evidence="13" key="1">
    <citation type="journal article" date="2019" name="Int. J. Syst. Evol. Microbiol.">
        <title>The Global Catalogue of Microorganisms (GCM) 10K type strain sequencing project: providing services to taxonomists for standard genome sequencing and annotation.</title>
        <authorList>
            <consortium name="The Broad Institute Genomics Platform"/>
            <consortium name="The Broad Institute Genome Sequencing Center for Infectious Disease"/>
            <person name="Wu L."/>
            <person name="Ma J."/>
        </authorList>
    </citation>
    <scope>NUCLEOTIDE SEQUENCE [LARGE SCALE GENOMIC DNA]</scope>
    <source>
        <strain evidence="13">CCUG 56401</strain>
    </source>
</reference>
<dbReference type="InterPro" id="IPR038731">
    <property type="entry name" value="RgtA/B/C-like"/>
</dbReference>
<keyword evidence="3 12" id="KW-0328">Glycosyltransferase</keyword>
<feature type="transmembrane region" description="Helical" evidence="9">
    <location>
        <begin position="372"/>
        <end position="391"/>
    </location>
</feature>
<feature type="compositionally biased region" description="Gly residues" evidence="8">
    <location>
        <begin position="606"/>
        <end position="625"/>
    </location>
</feature>
<feature type="compositionally biased region" description="Gly residues" evidence="8">
    <location>
        <begin position="654"/>
        <end position="666"/>
    </location>
</feature>
<keyword evidence="5 9" id="KW-0812">Transmembrane</keyword>
<dbReference type="Pfam" id="PF24878">
    <property type="entry name" value="YkcB_C"/>
    <property type="match status" value="1"/>
</dbReference>
<feature type="region of interest" description="Disordered" evidence="8">
    <location>
        <begin position="606"/>
        <end position="634"/>
    </location>
</feature>
<feature type="transmembrane region" description="Helical" evidence="9">
    <location>
        <begin position="21"/>
        <end position="40"/>
    </location>
</feature>
<evidence type="ECO:0000256" key="2">
    <source>
        <dbReference type="ARBA" id="ARBA00022475"/>
    </source>
</evidence>
<evidence type="ECO:0000256" key="6">
    <source>
        <dbReference type="ARBA" id="ARBA00022989"/>
    </source>
</evidence>
<feature type="domain" description="Glycosyltransferase RgtA/B/C/D-like" evidence="10">
    <location>
        <begin position="78"/>
        <end position="237"/>
    </location>
</feature>
<evidence type="ECO:0000256" key="1">
    <source>
        <dbReference type="ARBA" id="ARBA00004651"/>
    </source>
</evidence>
<evidence type="ECO:0000256" key="5">
    <source>
        <dbReference type="ARBA" id="ARBA00022692"/>
    </source>
</evidence>
<feature type="transmembrane region" description="Helical" evidence="9">
    <location>
        <begin position="429"/>
        <end position="450"/>
    </location>
</feature>
<evidence type="ECO:0000256" key="4">
    <source>
        <dbReference type="ARBA" id="ARBA00022679"/>
    </source>
</evidence>
<dbReference type="EC" id="2.4.-.-" evidence="12"/>
<feature type="region of interest" description="Disordered" evidence="8">
    <location>
        <begin position="501"/>
        <end position="521"/>
    </location>
</feature>
<organism evidence="12 13">
    <name type="scientific">Saccharopolyspora rosea</name>
    <dbReference type="NCBI Taxonomy" id="524884"/>
    <lineage>
        <taxon>Bacteria</taxon>
        <taxon>Bacillati</taxon>
        <taxon>Actinomycetota</taxon>
        <taxon>Actinomycetes</taxon>
        <taxon>Pseudonocardiales</taxon>
        <taxon>Pseudonocardiaceae</taxon>
        <taxon>Saccharopolyspora</taxon>
    </lineage>
</organism>
<evidence type="ECO:0000259" key="11">
    <source>
        <dbReference type="Pfam" id="PF24878"/>
    </source>
</evidence>
<feature type="transmembrane region" description="Helical" evidence="9">
    <location>
        <begin position="403"/>
        <end position="423"/>
    </location>
</feature>
<protein>
    <submittedName>
        <fullName evidence="12">ArnT family glycosyltransferase</fullName>
        <ecNumber evidence="12">2.4.-.-</ecNumber>
    </submittedName>
</protein>
<keyword evidence="13" id="KW-1185">Reference proteome</keyword>
<dbReference type="InterPro" id="IPR050297">
    <property type="entry name" value="LipidA_mod_glycosyltrf_83"/>
</dbReference>
<gene>
    <name evidence="12" type="ORF">ACFQ16_14735</name>
</gene>
<dbReference type="RefSeq" id="WP_345601732.1">
    <property type="nucleotide sequence ID" value="NZ_BAABLT010000048.1"/>
</dbReference>
<dbReference type="InterPro" id="IPR056785">
    <property type="entry name" value="YkcA/B-like_C"/>
</dbReference>
<evidence type="ECO:0000256" key="7">
    <source>
        <dbReference type="ARBA" id="ARBA00023136"/>
    </source>
</evidence>
<dbReference type="EMBL" id="JBHTIW010000010">
    <property type="protein sequence ID" value="MFD0921001.1"/>
    <property type="molecule type" value="Genomic_DNA"/>
</dbReference>
<proteinExistence type="predicted"/>
<feature type="transmembrane region" description="Helical" evidence="9">
    <location>
        <begin position="99"/>
        <end position="116"/>
    </location>
</feature>
<evidence type="ECO:0000256" key="9">
    <source>
        <dbReference type="SAM" id="Phobius"/>
    </source>
</evidence>
<keyword evidence="6 9" id="KW-1133">Transmembrane helix</keyword>
<feature type="transmembrane region" description="Helical" evidence="9">
    <location>
        <begin position="346"/>
        <end position="366"/>
    </location>
</feature>
<accession>A0ABW3FR26</accession>
<evidence type="ECO:0000313" key="13">
    <source>
        <dbReference type="Proteomes" id="UP001597018"/>
    </source>
</evidence>
<feature type="transmembrane region" description="Helical" evidence="9">
    <location>
        <begin position="198"/>
        <end position="216"/>
    </location>
</feature>
<comment type="subcellular location">
    <subcellularLocation>
        <location evidence="1">Cell membrane</location>
        <topology evidence="1">Multi-pass membrane protein</topology>
    </subcellularLocation>
</comment>
<name>A0ABW3FR26_9PSEU</name>
<dbReference type="Proteomes" id="UP001597018">
    <property type="component" value="Unassembled WGS sequence"/>
</dbReference>
<evidence type="ECO:0000256" key="8">
    <source>
        <dbReference type="SAM" id="MobiDB-lite"/>
    </source>
</evidence>
<feature type="region of interest" description="Disordered" evidence="8">
    <location>
        <begin position="653"/>
        <end position="675"/>
    </location>
</feature>
<evidence type="ECO:0000313" key="12">
    <source>
        <dbReference type="EMBL" id="MFD0921001.1"/>
    </source>
</evidence>
<feature type="transmembrane region" description="Helical" evidence="9">
    <location>
        <begin position="457"/>
        <end position="476"/>
    </location>
</feature>
<feature type="domain" description="Putative mannosyltransferase YkcA/B-like C-terminal" evidence="11">
    <location>
        <begin position="535"/>
        <end position="608"/>
    </location>
</feature>
<dbReference type="PANTHER" id="PTHR33908">
    <property type="entry name" value="MANNOSYLTRANSFERASE YKCB-RELATED"/>
    <property type="match status" value="1"/>
</dbReference>
<feature type="transmembrane region" description="Helical" evidence="9">
    <location>
        <begin position="128"/>
        <end position="145"/>
    </location>
</feature>
<comment type="caution">
    <text evidence="12">The sequence shown here is derived from an EMBL/GenBank/DDBJ whole genome shotgun (WGS) entry which is preliminary data.</text>
</comment>
<keyword evidence="2" id="KW-1003">Cell membrane</keyword>
<evidence type="ECO:0000259" key="10">
    <source>
        <dbReference type="Pfam" id="PF13231"/>
    </source>
</evidence>
<keyword evidence="4 12" id="KW-0808">Transferase</keyword>
<dbReference type="PANTHER" id="PTHR33908:SF3">
    <property type="entry name" value="UNDECAPRENYL PHOSPHATE-ALPHA-4-AMINO-4-DEOXY-L-ARABINOSE ARABINOSYL TRANSFERASE"/>
    <property type="match status" value="1"/>
</dbReference>
<dbReference type="Pfam" id="PF13231">
    <property type="entry name" value="PMT_2"/>
    <property type="match status" value="1"/>
</dbReference>
<feature type="transmembrane region" description="Helical" evidence="9">
    <location>
        <begin position="223"/>
        <end position="244"/>
    </location>
</feature>
<sequence length="675" mass="69850">MTTVQSAPLADPGTTPVRSRWQPWALAAICAASAVLYGWGLGSSWGNSYYSAAVRSMSQGFENFFFGSFDPVGVVTVDKPPMALWVQVLSTWVFGFDKAALLLPQVVAGVAAVFLLHRTVRRWAGEHAALLAALVLALTPITVLINRDNNPDTLLVLLVVAAAYAMTRSFGRRGATGWLALAAFLVGCGFLTKMLQAWMVLPAFVAAYLVGSRASWGRRVADLAVAAVVLLVSSFWWIAATALWPAPKPWIGGSTNGSAWDLVFGYNGFGRILGGDGNMGPGGHHGGGPGGGPGGGGGFSGSSGPLRLFNEQLGGQISWLLPLCLLVLVAVVVAGARTRAVAREHVAGWVLWGGWLVTVGFMFSFAQGIMHPYYTTMLAPAVGAVAGAGLVRFWRWYTSPVGLSWLLLPLGVAITAGWAFALVARDLSWHPWAGYAALALGAVALVALLVRGRFGRAGFALGLAAMLLVPTAWSALGATSGQASPMGGANPMAGPPEMGMPGGGRGLPPGMSGDRRHGQARGDAGETLSAEQRKLLAYVQEHAGGKEVPMAVEGGAHGASAYLLDSDLTVVGMGGFMGSDNAPSVAQLTEWKRAGKLGFVLLGGGPGGSGRMPGTPHGPGAGQGPPGMPGGELRQQREQWVKRNCALVDPAAYGGTGQQQGDGPFGGEQQLYSCG</sequence>
<keyword evidence="7 9" id="KW-0472">Membrane</keyword>
<feature type="transmembrane region" description="Helical" evidence="9">
    <location>
        <begin position="317"/>
        <end position="334"/>
    </location>
</feature>